<organism evidence="2 3">
    <name type="scientific">Actinomadura chibensis</name>
    <dbReference type="NCBI Taxonomy" id="392828"/>
    <lineage>
        <taxon>Bacteria</taxon>
        <taxon>Bacillati</taxon>
        <taxon>Actinomycetota</taxon>
        <taxon>Actinomycetes</taxon>
        <taxon>Streptosporangiales</taxon>
        <taxon>Thermomonosporaceae</taxon>
        <taxon>Actinomadura</taxon>
    </lineage>
</organism>
<feature type="compositionally biased region" description="Basic and acidic residues" evidence="1">
    <location>
        <begin position="183"/>
        <end position="194"/>
    </location>
</feature>
<evidence type="ECO:0000313" key="3">
    <source>
        <dbReference type="Proteomes" id="UP000323380"/>
    </source>
</evidence>
<feature type="compositionally biased region" description="Basic residues" evidence="1">
    <location>
        <begin position="205"/>
        <end position="216"/>
    </location>
</feature>
<dbReference type="Proteomes" id="UP000323380">
    <property type="component" value="Unassembled WGS sequence"/>
</dbReference>
<dbReference type="InterPro" id="IPR011256">
    <property type="entry name" value="Reg_factor_effector_dom_sf"/>
</dbReference>
<proteinExistence type="predicted"/>
<dbReference type="STRING" id="1220554.GCA_001552135_03162"/>
<accession>A0A5D0N704</accession>
<dbReference type="AlphaFoldDB" id="A0A5D0N704"/>
<evidence type="ECO:0000256" key="1">
    <source>
        <dbReference type="SAM" id="MobiDB-lite"/>
    </source>
</evidence>
<dbReference type="EMBL" id="VSFG01000013">
    <property type="protein sequence ID" value="TYB40139.1"/>
    <property type="molecule type" value="Genomic_DNA"/>
</dbReference>
<comment type="caution">
    <text evidence="2">The sequence shown here is derived from an EMBL/GenBank/DDBJ whole genome shotgun (WGS) entry which is preliminary data.</text>
</comment>
<reference evidence="2 3" key="1">
    <citation type="submission" date="2019-08" db="EMBL/GenBank/DDBJ databases">
        <title>Actinomadura sp. nov. CYP1-5 isolated from mountain soil.</title>
        <authorList>
            <person name="Songsumanus A."/>
            <person name="Kuncharoen N."/>
            <person name="Kudo T."/>
            <person name="Yuki M."/>
            <person name="Igarashi Y."/>
            <person name="Tanasupawat S."/>
        </authorList>
    </citation>
    <scope>NUCLEOTIDE SEQUENCE [LARGE SCALE GENOMIC DNA]</scope>
    <source>
        <strain evidence="2 3">JCM 14158</strain>
    </source>
</reference>
<dbReference type="Gene3D" id="3.20.80.10">
    <property type="entry name" value="Regulatory factor, effector binding domain"/>
    <property type="match status" value="1"/>
</dbReference>
<keyword evidence="3" id="KW-1185">Reference proteome</keyword>
<feature type="region of interest" description="Disordered" evidence="1">
    <location>
        <begin position="174"/>
        <end position="222"/>
    </location>
</feature>
<gene>
    <name evidence="2" type="ORF">FXF69_39825</name>
</gene>
<dbReference type="RefSeq" id="WP_148344810.1">
    <property type="nucleotide sequence ID" value="NZ_VSFG01000013.1"/>
</dbReference>
<evidence type="ECO:0008006" key="4">
    <source>
        <dbReference type="Google" id="ProtNLM"/>
    </source>
</evidence>
<protein>
    <recommendedName>
        <fullName evidence="4">GyrI-like small molecule binding domain-containing protein</fullName>
    </recommendedName>
</protein>
<evidence type="ECO:0000313" key="2">
    <source>
        <dbReference type="EMBL" id="TYB40139.1"/>
    </source>
</evidence>
<sequence>MAGLPAELASLYRVRKGAFDIVDVPELGYLMIDGRGAPGGEAFAAATSMLYAVSYAVHFRLRRERGQAPAVMPLEAQWWVDDPGQLALLKAVTLGQASLADADRDRWRWRAVIVQPEGVGADLVAAAVGRVRAHTDPHALDRLRLERWEEGRCAQVLHIGPYADETPSIARLHDGIRSTGHRPPAERTAPRDLSQRPAPQPSGKAAHHPASPHRSRGSFGDYPRLIAERKCALLQPEHRRHGRGG</sequence>
<name>A0A5D0N704_9ACTN</name>